<dbReference type="Pfam" id="PF11681">
    <property type="entry name" value="Phage_Tube_PhiTE"/>
    <property type="match status" value="1"/>
</dbReference>
<name>A0AAW4UBG8_9FIRM</name>
<evidence type="ECO:0000313" key="2">
    <source>
        <dbReference type="Proteomes" id="UP001198190"/>
    </source>
</evidence>
<proteinExistence type="predicted"/>
<dbReference type="RefSeq" id="WP_091693838.1">
    <property type="nucleotide sequence ID" value="NZ_CAUDDH010000007.1"/>
</dbReference>
<evidence type="ECO:0000313" key="1">
    <source>
        <dbReference type="EMBL" id="MCB6828368.1"/>
    </source>
</evidence>
<organism evidence="1 2">
    <name type="scientific">Megamonas funiformis</name>
    <dbReference type="NCBI Taxonomy" id="437897"/>
    <lineage>
        <taxon>Bacteria</taxon>
        <taxon>Bacillati</taxon>
        <taxon>Bacillota</taxon>
        <taxon>Negativicutes</taxon>
        <taxon>Selenomonadales</taxon>
        <taxon>Selenomonadaceae</taxon>
        <taxon>Megamonas</taxon>
    </lineage>
</organism>
<dbReference type="AlphaFoldDB" id="A0AAW4UBG8"/>
<dbReference type="InterPro" id="IPR021695">
    <property type="entry name" value="Phage_KPP10_Orf10"/>
</dbReference>
<dbReference type="NCBIfam" id="NF047581">
    <property type="entry name" value="gp105_phage_fam"/>
    <property type="match status" value="1"/>
</dbReference>
<protein>
    <submittedName>
        <fullName evidence="1">DUF3277 family protein</fullName>
    </submittedName>
</protein>
<gene>
    <name evidence="1" type="ORF">LIY65_06625</name>
</gene>
<dbReference type="EMBL" id="JAJCGD010000014">
    <property type="protein sequence ID" value="MCB6828368.1"/>
    <property type="molecule type" value="Genomic_DNA"/>
</dbReference>
<dbReference type="Proteomes" id="UP001198190">
    <property type="component" value="Unassembled WGS sequence"/>
</dbReference>
<comment type="caution">
    <text evidence="1">The sequence shown here is derived from an EMBL/GenBank/DDBJ whole genome shotgun (WGS) entry which is preliminary data.</text>
</comment>
<reference evidence="1" key="1">
    <citation type="submission" date="2021-10" db="EMBL/GenBank/DDBJ databases">
        <title>Collection of gut derived symbiotic bacterial strains cultured from healthy donors.</title>
        <authorList>
            <person name="Lin H."/>
            <person name="Littmann E."/>
            <person name="Claire K."/>
            <person name="Pamer E."/>
        </authorList>
    </citation>
    <scope>NUCLEOTIDE SEQUENCE</scope>
    <source>
        <strain evidence="1">MSK.7.16</strain>
    </source>
</reference>
<accession>A0AAW4UBG8</accession>
<sequence>MSDGVVTYNPKMLVIVYGSREVDGFAEDDMVTIKPLGEGTQIYSGADGSVGRSMDPNQTYEVTIALATTSKTNDYFSNVYNLDRSTGRGILPLTIKDLSGTTVFQANQAWITNFPEHKRGRKIEAQEWVFHTGQVANPMIGGND</sequence>